<evidence type="ECO:0000256" key="5">
    <source>
        <dbReference type="SAM" id="Phobius"/>
    </source>
</evidence>
<evidence type="ECO:0000259" key="7">
    <source>
        <dbReference type="PROSITE" id="PS50885"/>
    </source>
</evidence>
<comment type="caution">
    <text evidence="8">The sequence shown here is derived from an EMBL/GenBank/DDBJ whole genome shotgun (WGS) entry which is preliminary data.</text>
</comment>
<dbReference type="InterPro" id="IPR004089">
    <property type="entry name" value="MCPsignal_dom"/>
</dbReference>
<evidence type="ECO:0000256" key="4">
    <source>
        <dbReference type="SAM" id="MobiDB-lite"/>
    </source>
</evidence>
<gene>
    <name evidence="8" type="ORF">J2Z17_001792</name>
</gene>
<sequence>MRRLSLKASTLGVFALIAMAVAVNGYFSLRSLDSVASSGAEIARKWLPSVVAAKDIKAEVLETRVAYLSYVAAMNPAQVQEAGDLIKAKQAAFVEAADRYMPLISSPRQKELVDKIKADFDTYVKSGEKMIVLVGIGDSFGANDMISGELHASSASVLKDIDELVDSSMRGTAAATQSSFAINDDAQLTSYIVLAIIAAAVAAGVILILRSVISPIHRITASMRGLVNGDVESEIPFVGRTDEVGAMAGAVEVFRQSAVDKLRLAAEAEENRRRNDEQRIQMQRQAEQDARQTLLDATSAFAVGMKQLAAGDLTYQITETVSEDFIALRDDFNTAVEQLASTLSAVVGATRTIDTGTREISSGASDLSKRTEHQAASLEETAAALDEITANVKNSTGRAEEARQVAVEAKDSASRSAGVVAEAVDAMGRIESSSDQISNIIGVIDEIAFQTNLLALNAGVEAARAGEAGKGFAVVAQEVRELAQRSAQAAKEIKELIQNSAGQVKSGVKLVTETGTALKSIEKLILVINDHMGAIAVSAQEQSGGLAEVNSAVNQMDQVTQQNAAMVEETNAAAATLASESLRLSGLISRFKLGEASVAAAAAVPSAPALASSGFRSPVVHGNTALKEESWTEF</sequence>
<feature type="transmembrane region" description="Helical" evidence="5">
    <location>
        <begin position="188"/>
        <end position="209"/>
    </location>
</feature>
<dbReference type="InterPro" id="IPR003660">
    <property type="entry name" value="HAMP_dom"/>
</dbReference>
<keyword evidence="1" id="KW-0145">Chemotaxis</keyword>
<dbReference type="Pfam" id="PF12729">
    <property type="entry name" value="4HB_MCP_1"/>
    <property type="match status" value="1"/>
</dbReference>
<keyword evidence="5" id="KW-1133">Transmembrane helix</keyword>
<dbReference type="InterPro" id="IPR047347">
    <property type="entry name" value="YvaQ-like_sensor"/>
</dbReference>
<dbReference type="InterPro" id="IPR024478">
    <property type="entry name" value="HlyB_4HB_MCP"/>
</dbReference>
<feature type="domain" description="HAMP" evidence="7">
    <location>
        <begin position="210"/>
        <end position="263"/>
    </location>
</feature>
<dbReference type="PANTHER" id="PTHR43531">
    <property type="entry name" value="PROTEIN ICFG"/>
    <property type="match status" value="1"/>
</dbReference>
<organism evidence="8 9">
    <name type="scientific">Rhizobium halophytocola</name>
    <dbReference type="NCBI Taxonomy" id="735519"/>
    <lineage>
        <taxon>Bacteria</taxon>
        <taxon>Pseudomonadati</taxon>
        <taxon>Pseudomonadota</taxon>
        <taxon>Alphaproteobacteria</taxon>
        <taxon>Hyphomicrobiales</taxon>
        <taxon>Rhizobiaceae</taxon>
        <taxon>Rhizobium/Agrobacterium group</taxon>
        <taxon>Rhizobium</taxon>
    </lineage>
</organism>
<evidence type="ECO:0000256" key="1">
    <source>
        <dbReference type="ARBA" id="ARBA00022500"/>
    </source>
</evidence>
<feature type="region of interest" description="Disordered" evidence="4">
    <location>
        <begin position="268"/>
        <end position="287"/>
    </location>
</feature>
<evidence type="ECO:0000313" key="9">
    <source>
        <dbReference type="Proteomes" id="UP000759443"/>
    </source>
</evidence>
<feature type="compositionally biased region" description="Basic and acidic residues" evidence="4">
    <location>
        <begin position="268"/>
        <end position="279"/>
    </location>
</feature>
<keyword evidence="3" id="KW-0807">Transducer</keyword>
<dbReference type="RefSeq" id="WP_280923353.1">
    <property type="nucleotide sequence ID" value="NZ_JAGGJU010000004.1"/>
</dbReference>
<dbReference type="Proteomes" id="UP000759443">
    <property type="component" value="Unassembled WGS sequence"/>
</dbReference>
<comment type="similarity">
    <text evidence="2">Belongs to the methyl-accepting chemotaxis (MCP) protein family.</text>
</comment>
<dbReference type="Gene3D" id="6.10.340.10">
    <property type="match status" value="1"/>
</dbReference>
<feature type="domain" description="HAMP" evidence="7">
    <location>
        <begin position="292"/>
        <end position="344"/>
    </location>
</feature>
<dbReference type="PROSITE" id="PS50111">
    <property type="entry name" value="CHEMOTAXIS_TRANSDUC_2"/>
    <property type="match status" value="1"/>
</dbReference>
<dbReference type="SMART" id="SM00304">
    <property type="entry name" value="HAMP"/>
    <property type="match status" value="2"/>
</dbReference>
<evidence type="ECO:0000259" key="6">
    <source>
        <dbReference type="PROSITE" id="PS50111"/>
    </source>
</evidence>
<proteinExistence type="inferred from homology"/>
<keyword evidence="5" id="KW-0472">Membrane</keyword>
<dbReference type="PANTHER" id="PTHR43531:SF11">
    <property type="entry name" value="METHYL-ACCEPTING CHEMOTAXIS PROTEIN 3"/>
    <property type="match status" value="1"/>
</dbReference>
<evidence type="ECO:0000313" key="8">
    <source>
        <dbReference type="EMBL" id="MBP1850358.1"/>
    </source>
</evidence>
<dbReference type="SUPFAM" id="SSF58104">
    <property type="entry name" value="Methyl-accepting chemotaxis protein (MCP) signaling domain"/>
    <property type="match status" value="1"/>
</dbReference>
<accession>A0ABS4DXD5</accession>
<dbReference type="CDD" id="cd11386">
    <property type="entry name" value="MCP_signal"/>
    <property type="match status" value="1"/>
</dbReference>
<protein>
    <submittedName>
        <fullName evidence="8">Methyl-accepting chemotaxis protein</fullName>
    </submittedName>
</protein>
<dbReference type="InterPro" id="IPR051310">
    <property type="entry name" value="MCP_chemotaxis"/>
</dbReference>
<dbReference type="Pfam" id="PF00015">
    <property type="entry name" value="MCPsignal"/>
    <property type="match status" value="1"/>
</dbReference>
<reference evidence="8 9" key="1">
    <citation type="submission" date="2021-03" db="EMBL/GenBank/DDBJ databases">
        <title>Genomic Encyclopedia of Type Strains, Phase IV (KMG-IV): sequencing the most valuable type-strain genomes for metagenomic binning, comparative biology and taxonomic classification.</title>
        <authorList>
            <person name="Goeker M."/>
        </authorList>
    </citation>
    <scope>NUCLEOTIDE SEQUENCE [LARGE SCALE GENOMIC DNA]</scope>
    <source>
        <strain evidence="8 9">DSM 21600</strain>
    </source>
</reference>
<name>A0ABS4DXD5_9HYPH</name>
<evidence type="ECO:0000256" key="3">
    <source>
        <dbReference type="PROSITE-ProRule" id="PRU00284"/>
    </source>
</evidence>
<dbReference type="Gene3D" id="1.10.287.950">
    <property type="entry name" value="Methyl-accepting chemotaxis protein"/>
    <property type="match status" value="1"/>
</dbReference>
<dbReference type="EMBL" id="JAGGJU010000004">
    <property type="protein sequence ID" value="MBP1850358.1"/>
    <property type="molecule type" value="Genomic_DNA"/>
</dbReference>
<dbReference type="Pfam" id="PF00672">
    <property type="entry name" value="HAMP"/>
    <property type="match status" value="1"/>
</dbReference>
<evidence type="ECO:0000256" key="2">
    <source>
        <dbReference type="ARBA" id="ARBA00029447"/>
    </source>
</evidence>
<keyword evidence="5" id="KW-0812">Transmembrane</keyword>
<dbReference type="CDD" id="cd19411">
    <property type="entry name" value="MCP2201-like_sensor"/>
    <property type="match status" value="1"/>
</dbReference>
<dbReference type="PROSITE" id="PS50885">
    <property type="entry name" value="HAMP"/>
    <property type="match status" value="2"/>
</dbReference>
<feature type="domain" description="Methyl-accepting transducer" evidence="6">
    <location>
        <begin position="349"/>
        <end position="578"/>
    </location>
</feature>
<dbReference type="SUPFAM" id="SSF158472">
    <property type="entry name" value="HAMP domain-like"/>
    <property type="match status" value="1"/>
</dbReference>
<dbReference type="SMART" id="SM00283">
    <property type="entry name" value="MA"/>
    <property type="match status" value="1"/>
</dbReference>
<keyword evidence="9" id="KW-1185">Reference proteome</keyword>